<dbReference type="InterPro" id="IPR013099">
    <property type="entry name" value="K_chnl_dom"/>
</dbReference>
<sequence>MRTNDGNTVSSLRRLRWLAILVRHPSAALLLVQLAGLLLYPFIEQTRAARVLFGAFGVVVLMLAISMVQRTRGRGWISAAIAVPAVVCNAMGLMLDMPALKPWWAALEALFYFYAAGCLIAYMLADRRATTDEMFAAGATFTLLAWAFTYLFVLCQVLQPGCFAAAVNPAGPRSWTELLFLSFALMSSTGIGDVIPVTVHARALASLEMFVGVMYIALVVSRLIGLSVSREEEREPRR</sequence>
<dbReference type="Proteomes" id="UP001500657">
    <property type="component" value="Unassembled WGS sequence"/>
</dbReference>
<feature type="domain" description="Potassium channel" evidence="2">
    <location>
        <begin position="153"/>
        <end position="223"/>
    </location>
</feature>
<gene>
    <name evidence="3" type="ORF">GCM10009126_03120</name>
</gene>
<feature type="transmembrane region" description="Helical" evidence="1">
    <location>
        <begin position="136"/>
        <end position="159"/>
    </location>
</feature>
<dbReference type="EMBL" id="BAAAFO010000001">
    <property type="protein sequence ID" value="GAA0240872.1"/>
    <property type="molecule type" value="Genomic_DNA"/>
</dbReference>
<proteinExistence type="predicted"/>
<keyword evidence="1" id="KW-1133">Transmembrane helix</keyword>
<reference evidence="4" key="1">
    <citation type="journal article" date="2019" name="Int. J. Syst. Evol. Microbiol.">
        <title>The Global Catalogue of Microorganisms (GCM) 10K type strain sequencing project: providing services to taxonomists for standard genome sequencing and annotation.</title>
        <authorList>
            <consortium name="The Broad Institute Genomics Platform"/>
            <consortium name="The Broad Institute Genome Sequencing Center for Infectious Disease"/>
            <person name="Wu L."/>
            <person name="Ma J."/>
        </authorList>
    </citation>
    <scope>NUCLEOTIDE SEQUENCE [LARGE SCALE GENOMIC DNA]</scope>
    <source>
        <strain evidence="4">JCM 16242</strain>
    </source>
</reference>
<feature type="transmembrane region" description="Helical" evidence="1">
    <location>
        <begin position="75"/>
        <end position="97"/>
    </location>
</feature>
<organism evidence="3 4">
    <name type="scientific">Rhodanobacter caeni</name>
    <dbReference type="NCBI Taxonomy" id="657654"/>
    <lineage>
        <taxon>Bacteria</taxon>
        <taxon>Pseudomonadati</taxon>
        <taxon>Pseudomonadota</taxon>
        <taxon>Gammaproteobacteria</taxon>
        <taxon>Lysobacterales</taxon>
        <taxon>Rhodanobacteraceae</taxon>
        <taxon>Rhodanobacter</taxon>
    </lineage>
</organism>
<keyword evidence="1" id="KW-0812">Transmembrane</keyword>
<dbReference type="RefSeq" id="WP_343879498.1">
    <property type="nucleotide sequence ID" value="NZ_BAAAFO010000001.1"/>
</dbReference>
<feature type="transmembrane region" description="Helical" evidence="1">
    <location>
        <begin position="21"/>
        <end position="43"/>
    </location>
</feature>
<feature type="transmembrane region" description="Helical" evidence="1">
    <location>
        <begin position="49"/>
        <end position="68"/>
    </location>
</feature>
<dbReference type="SUPFAM" id="SSF81324">
    <property type="entry name" value="Voltage-gated potassium channels"/>
    <property type="match status" value="1"/>
</dbReference>
<feature type="transmembrane region" description="Helical" evidence="1">
    <location>
        <begin position="103"/>
        <end position="124"/>
    </location>
</feature>
<comment type="caution">
    <text evidence="3">The sequence shown here is derived from an EMBL/GenBank/DDBJ whole genome shotgun (WGS) entry which is preliminary data.</text>
</comment>
<evidence type="ECO:0000313" key="4">
    <source>
        <dbReference type="Proteomes" id="UP001500657"/>
    </source>
</evidence>
<accession>A0ABP3DS52</accession>
<name>A0ABP3DS52_9GAMM</name>
<evidence type="ECO:0000256" key="1">
    <source>
        <dbReference type="SAM" id="Phobius"/>
    </source>
</evidence>
<dbReference type="Pfam" id="PF07885">
    <property type="entry name" value="Ion_trans_2"/>
    <property type="match status" value="1"/>
</dbReference>
<evidence type="ECO:0000313" key="3">
    <source>
        <dbReference type="EMBL" id="GAA0240872.1"/>
    </source>
</evidence>
<feature type="transmembrane region" description="Helical" evidence="1">
    <location>
        <begin position="209"/>
        <end position="228"/>
    </location>
</feature>
<protein>
    <submittedName>
        <fullName evidence="3">Ion channel</fullName>
    </submittedName>
</protein>
<keyword evidence="4" id="KW-1185">Reference proteome</keyword>
<evidence type="ECO:0000259" key="2">
    <source>
        <dbReference type="Pfam" id="PF07885"/>
    </source>
</evidence>
<dbReference type="Gene3D" id="1.10.287.70">
    <property type="match status" value="1"/>
</dbReference>
<feature type="transmembrane region" description="Helical" evidence="1">
    <location>
        <begin position="179"/>
        <end position="197"/>
    </location>
</feature>
<keyword evidence="1" id="KW-0472">Membrane</keyword>